<dbReference type="OrthoDB" id="360088at2759"/>
<evidence type="ECO:0000313" key="5">
    <source>
        <dbReference type="Proteomes" id="UP000003786"/>
    </source>
</evidence>
<dbReference type="EMBL" id="AP011948">
    <property type="protein sequence ID" value="BAM41391.1"/>
    <property type="molecule type" value="Genomic_DNA"/>
</dbReference>
<protein>
    <submittedName>
        <fullName evidence="4">DNA-directed RNA polymerase D subunit</fullName>
    </submittedName>
</protein>
<dbReference type="KEGG" id="tot:TOT_030000653"/>
<dbReference type="STRING" id="869250.J4C414"/>
<dbReference type="InterPro" id="IPR036603">
    <property type="entry name" value="RBP11-like"/>
</dbReference>
<dbReference type="GeneID" id="20715815"/>
<dbReference type="GO" id="GO:0046983">
    <property type="term" value="F:protein dimerization activity"/>
    <property type="evidence" value="ECO:0007669"/>
    <property type="project" value="InterPro"/>
</dbReference>
<dbReference type="Gene3D" id="2.170.120.12">
    <property type="entry name" value="DNA-directed RNA polymerase, insert domain"/>
    <property type="match status" value="1"/>
</dbReference>
<dbReference type="OMA" id="YGFKFKQ"/>
<keyword evidence="1 4" id="KW-0240">DNA-directed RNA polymerase</keyword>
<dbReference type="InterPro" id="IPR036643">
    <property type="entry name" value="RNApol_insert_sf"/>
</dbReference>
<evidence type="ECO:0000256" key="2">
    <source>
        <dbReference type="ARBA" id="ARBA00023163"/>
    </source>
</evidence>
<dbReference type="eggNOG" id="ENOG502RZXA">
    <property type="taxonomic scope" value="Eukaryota"/>
</dbReference>
<dbReference type="SUPFAM" id="SSF56553">
    <property type="entry name" value="Insert subdomain of RNA polymerase alpha subunit"/>
    <property type="match status" value="1"/>
</dbReference>
<keyword evidence="5" id="KW-1185">Reference proteome</keyword>
<dbReference type="Proteomes" id="UP000003786">
    <property type="component" value="Chromosome 3"/>
</dbReference>
<proteinExistence type="predicted"/>
<evidence type="ECO:0000313" key="4">
    <source>
        <dbReference type="EMBL" id="BAM41391.1"/>
    </source>
</evidence>
<gene>
    <name evidence="4" type="ORF">TOT_030000653</name>
</gene>
<feature type="region of interest" description="Disordered" evidence="3">
    <location>
        <begin position="528"/>
        <end position="594"/>
    </location>
</feature>
<dbReference type="AlphaFoldDB" id="J4C414"/>
<sequence>MFVELFHHANTLNLNQLILHILLIFDSYFGFHRFPFADCVSIGCSKRNNLNSDILYFIGPTVNKLSKSGGLYAINGINGNKSNKKVRFPFDQDVPLSDVPIPPWAIEFVNKRKEEPYVPRHLTQKEIESGIEEYNVEARRQSETKHIKESPCIKLKSYGFKFKQIQPIRHHNGKAFTFFYVHSLHTDVIPVFLNSLRRVARRYLGAGRITALRIPGMHNEFFSVMGLREDFFDLAKNLRGVILRNVPESATFNNPIIATLRVKGPIIAVAGHLKFKDKSSKPGEANSEADGTDKNDKPDEKSDVSIQHQIQEEVIMNRPYSEKIEVVNKNHYLCSVSNGSYLTMDVKIEHIANYVIPEYGPESLNRDITEDGFIHFCSSCNPVEVFAFSGERRGLDENSTSEIVTLEVHTDGSTTPRVGLLRSATFLLNWFERTLFALRTRLSRDLYAARRENRDNTSMLMQNYDTRNVPWNPYLSPEDRVTNRVKWFYRKDVLRQYPIDPESKLAKQEQLKEWERVLEDQIIYEQNIPPVLSDEEPDPEENLLLKRKREQREKDENPPSWVFKDPVGPGNVSQQTVLGSDNDPPLFDPESLSH</sequence>
<evidence type="ECO:0000256" key="3">
    <source>
        <dbReference type="SAM" id="MobiDB-lite"/>
    </source>
</evidence>
<dbReference type="RefSeq" id="XP_009691692.1">
    <property type="nucleotide sequence ID" value="XM_009693397.1"/>
</dbReference>
<accession>J4C414</accession>
<dbReference type="GO" id="GO:0006351">
    <property type="term" value="P:DNA-templated transcription"/>
    <property type="evidence" value="ECO:0007669"/>
    <property type="project" value="InterPro"/>
</dbReference>
<organism evidence="4 5">
    <name type="scientific">Theileria orientalis strain Shintoku</name>
    <dbReference type="NCBI Taxonomy" id="869250"/>
    <lineage>
        <taxon>Eukaryota</taxon>
        <taxon>Sar</taxon>
        <taxon>Alveolata</taxon>
        <taxon>Apicomplexa</taxon>
        <taxon>Aconoidasida</taxon>
        <taxon>Piroplasmida</taxon>
        <taxon>Theileriidae</taxon>
        <taxon>Theileria</taxon>
    </lineage>
</organism>
<dbReference type="SUPFAM" id="SSF55257">
    <property type="entry name" value="RBP11-like subunits of RNA polymerase"/>
    <property type="match status" value="1"/>
</dbReference>
<dbReference type="VEuPathDB" id="PiroplasmaDB:TOT_030000653"/>
<feature type="compositionally biased region" description="Basic and acidic residues" evidence="3">
    <location>
        <begin position="291"/>
        <end position="303"/>
    </location>
</feature>
<evidence type="ECO:0000256" key="1">
    <source>
        <dbReference type="ARBA" id="ARBA00022478"/>
    </source>
</evidence>
<name>J4C414_THEOR</name>
<dbReference type="GO" id="GO:0000428">
    <property type="term" value="C:DNA-directed RNA polymerase complex"/>
    <property type="evidence" value="ECO:0007669"/>
    <property type="project" value="UniProtKB-KW"/>
</dbReference>
<keyword evidence="2" id="KW-0804">Transcription</keyword>
<feature type="region of interest" description="Disordered" evidence="3">
    <location>
        <begin position="277"/>
        <end position="305"/>
    </location>
</feature>
<reference evidence="4 5" key="1">
    <citation type="journal article" date="2012" name="MBio">
        <title>Comparative genome analysis of three eukaryotic parasites with differing abilities to transform leukocytes reveals key mediators of Theileria-induced leukocyte transformation.</title>
        <authorList>
            <person name="Hayashida K."/>
            <person name="Hara Y."/>
            <person name="Abe T."/>
            <person name="Yamasaki C."/>
            <person name="Toyoda A."/>
            <person name="Kosuge T."/>
            <person name="Suzuki Y."/>
            <person name="Sato Y."/>
            <person name="Kawashima S."/>
            <person name="Katayama T."/>
            <person name="Wakaguri H."/>
            <person name="Inoue N."/>
            <person name="Homma K."/>
            <person name="Tada-Umezaki M."/>
            <person name="Yagi Y."/>
            <person name="Fujii Y."/>
            <person name="Habara T."/>
            <person name="Kanehisa M."/>
            <person name="Watanabe H."/>
            <person name="Ito K."/>
            <person name="Gojobori T."/>
            <person name="Sugawara H."/>
            <person name="Imanishi T."/>
            <person name="Weir W."/>
            <person name="Gardner M."/>
            <person name="Pain A."/>
            <person name="Shiels B."/>
            <person name="Hattori M."/>
            <person name="Nene V."/>
            <person name="Sugimoto C."/>
        </authorList>
    </citation>
    <scope>NUCLEOTIDE SEQUENCE [LARGE SCALE GENOMIC DNA]</scope>
    <source>
        <strain evidence="4 5">Shintoku</strain>
    </source>
</reference>